<protein>
    <submittedName>
        <fullName evidence="1">Uncharacterized protein</fullName>
    </submittedName>
</protein>
<name>A0ABY3R817_9BRAD</name>
<evidence type="ECO:0000313" key="2">
    <source>
        <dbReference type="Proteomes" id="UP001431010"/>
    </source>
</evidence>
<dbReference type="Proteomes" id="UP001431010">
    <property type="component" value="Chromosome"/>
</dbReference>
<organism evidence="1 2">
    <name type="scientific">Bradyrhizobium ontarionense</name>
    <dbReference type="NCBI Taxonomy" id="2898149"/>
    <lineage>
        <taxon>Bacteria</taxon>
        <taxon>Pseudomonadati</taxon>
        <taxon>Pseudomonadota</taxon>
        <taxon>Alphaproteobacteria</taxon>
        <taxon>Hyphomicrobiales</taxon>
        <taxon>Nitrobacteraceae</taxon>
        <taxon>Bradyrhizobium</taxon>
    </lineage>
</organism>
<dbReference type="RefSeq" id="WP_231318717.1">
    <property type="nucleotide sequence ID" value="NZ_CP088156.1"/>
</dbReference>
<dbReference type="EMBL" id="CP088156">
    <property type="protein sequence ID" value="UFZ02932.1"/>
    <property type="molecule type" value="Genomic_DNA"/>
</dbReference>
<accession>A0ABY3R817</accession>
<reference evidence="1" key="1">
    <citation type="journal article" date="2024" name="Antonie Van Leeuwenhoek">
        <title>Bradyrhizobium ontarionense sp. nov., a novel bacterial symbiont isolated from Aeschynomene indica (Indian jointvetch), harbours photosynthesis, nitrogen fixation and nitrous oxide (N2O) reductase genes.</title>
        <authorList>
            <person name="Bromfield E.S.P."/>
            <person name="Cloutier S."/>
        </authorList>
    </citation>
    <scope>NUCLEOTIDE SEQUENCE</scope>
    <source>
        <strain evidence="1">A19</strain>
    </source>
</reference>
<evidence type="ECO:0000313" key="1">
    <source>
        <dbReference type="EMBL" id="UFZ02932.1"/>
    </source>
</evidence>
<gene>
    <name evidence="1" type="ORF">LQG66_27275</name>
</gene>
<proteinExistence type="predicted"/>
<sequence>MKPRSKMGADDRARISILTTARMADPAVRARISERTKAGMAAASGTVADLRLLRDAWGRARPEARARFLTEIFAPACSEERE</sequence>
<keyword evidence="2" id="KW-1185">Reference proteome</keyword>